<gene>
    <name evidence="2" type="ORF">PHATRDRAFT_31835</name>
</gene>
<organism evidence="2 3">
    <name type="scientific">Phaeodactylum tricornutum (strain CCAP 1055/1)</name>
    <dbReference type="NCBI Taxonomy" id="556484"/>
    <lineage>
        <taxon>Eukaryota</taxon>
        <taxon>Sar</taxon>
        <taxon>Stramenopiles</taxon>
        <taxon>Ochrophyta</taxon>
        <taxon>Bacillariophyta</taxon>
        <taxon>Bacillariophyceae</taxon>
        <taxon>Bacillariophycidae</taxon>
        <taxon>Naviculales</taxon>
        <taxon>Phaeodactylaceae</taxon>
        <taxon>Phaeodactylum</taxon>
    </lineage>
</organism>
<reference evidence="3" key="2">
    <citation type="submission" date="2008-08" db="EMBL/GenBank/DDBJ databases">
        <authorList>
            <consortium name="Diatom Consortium"/>
            <person name="Grigoriev I."/>
            <person name="Grimwood J."/>
            <person name="Kuo A."/>
            <person name="Otillar R.P."/>
            <person name="Salamov A."/>
            <person name="Detter J.C."/>
            <person name="Lindquist E."/>
            <person name="Shapiro H."/>
            <person name="Lucas S."/>
            <person name="Glavina del Rio T."/>
            <person name="Pitluck S."/>
            <person name="Rokhsar D."/>
            <person name="Bowler C."/>
        </authorList>
    </citation>
    <scope>GENOME REANNOTATION</scope>
    <source>
        <strain evidence="3">CCAP 1055/1</strain>
    </source>
</reference>
<keyword evidence="3" id="KW-1185">Reference proteome</keyword>
<keyword evidence="1" id="KW-0732">Signal</keyword>
<dbReference type="EMBL" id="CM000605">
    <property type="protein sequence ID" value="EEC51176.1"/>
    <property type="molecule type" value="Genomic_DNA"/>
</dbReference>
<dbReference type="PaxDb" id="2850-Phatr31835"/>
<dbReference type="HOGENOM" id="CLU_2311615_0_0_1"/>
<sequence length="151" mass="16853">MKTLVSMFAIALSFLLIARVQLSDAFAMAPVTRGNMCRLVSSSRTILFDTSMEKERRMGELTKPEQKVFDIMEAIHNSKYLFRVVVVGKGAILETTTELGPVMKVTQSPSTGANLMTFASKDQSTEFHLQLSNVYKIVITENETPAKVLRM</sequence>
<dbReference type="Gene3D" id="3.40.1570.10">
    <property type="entry name" value="HemS/ChuS/ChuX like domains"/>
    <property type="match status" value="1"/>
</dbReference>
<dbReference type="AlphaFoldDB" id="B7FPH2"/>
<dbReference type="GeneID" id="7196144"/>
<dbReference type="InParanoid" id="B7FPH2"/>
<protein>
    <submittedName>
        <fullName evidence="2">Uncharacterized protein</fullName>
    </submittedName>
</protein>
<evidence type="ECO:0000313" key="3">
    <source>
        <dbReference type="Proteomes" id="UP000000759"/>
    </source>
</evidence>
<accession>B7FPH2</accession>
<proteinExistence type="predicted"/>
<dbReference type="KEGG" id="pti:PHATRDRAFT_31835"/>
<dbReference type="eggNOG" id="ENOG502T0VT">
    <property type="taxonomic scope" value="Eukaryota"/>
</dbReference>
<name>B7FPH2_PHATC</name>
<dbReference type="Proteomes" id="UP000000759">
    <property type="component" value="Chromosome 1"/>
</dbReference>
<feature type="chain" id="PRO_5002855250" evidence="1">
    <location>
        <begin position="26"/>
        <end position="151"/>
    </location>
</feature>
<evidence type="ECO:0000313" key="2">
    <source>
        <dbReference type="EMBL" id="EEC51176.1"/>
    </source>
</evidence>
<dbReference type="OrthoDB" id="42588at2759"/>
<feature type="signal peptide" evidence="1">
    <location>
        <begin position="1"/>
        <end position="25"/>
    </location>
</feature>
<dbReference type="InterPro" id="IPR053733">
    <property type="entry name" value="Heme_Transport_Util_sf"/>
</dbReference>
<dbReference type="RefSeq" id="XP_002176713.1">
    <property type="nucleotide sequence ID" value="XM_002176677.1"/>
</dbReference>
<evidence type="ECO:0000256" key="1">
    <source>
        <dbReference type="SAM" id="SignalP"/>
    </source>
</evidence>
<reference evidence="2 3" key="1">
    <citation type="journal article" date="2008" name="Nature">
        <title>The Phaeodactylum genome reveals the evolutionary history of diatom genomes.</title>
        <authorList>
            <person name="Bowler C."/>
            <person name="Allen A.E."/>
            <person name="Badger J.H."/>
            <person name="Grimwood J."/>
            <person name="Jabbari K."/>
            <person name="Kuo A."/>
            <person name="Maheswari U."/>
            <person name="Martens C."/>
            <person name="Maumus F."/>
            <person name="Otillar R.P."/>
            <person name="Rayko E."/>
            <person name="Salamov A."/>
            <person name="Vandepoele K."/>
            <person name="Beszteri B."/>
            <person name="Gruber A."/>
            <person name="Heijde M."/>
            <person name="Katinka M."/>
            <person name="Mock T."/>
            <person name="Valentin K."/>
            <person name="Verret F."/>
            <person name="Berges J.A."/>
            <person name="Brownlee C."/>
            <person name="Cadoret J.P."/>
            <person name="Chiovitti A."/>
            <person name="Choi C.J."/>
            <person name="Coesel S."/>
            <person name="De Martino A."/>
            <person name="Detter J.C."/>
            <person name="Durkin C."/>
            <person name="Falciatore A."/>
            <person name="Fournet J."/>
            <person name="Haruta M."/>
            <person name="Huysman M.J."/>
            <person name="Jenkins B.D."/>
            <person name="Jiroutova K."/>
            <person name="Jorgensen R.E."/>
            <person name="Joubert Y."/>
            <person name="Kaplan A."/>
            <person name="Kroger N."/>
            <person name="Kroth P.G."/>
            <person name="La Roche J."/>
            <person name="Lindquist E."/>
            <person name="Lommer M."/>
            <person name="Martin-Jezequel V."/>
            <person name="Lopez P.J."/>
            <person name="Lucas S."/>
            <person name="Mangogna M."/>
            <person name="McGinnis K."/>
            <person name="Medlin L.K."/>
            <person name="Montsant A."/>
            <person name="Oudot-Le Secq M.P."/>
            <person name="Napoli C."/>
            <person name="Obornik M."/>
            <person name="Parker M.S."/>
            <person name="Petit J.L."/>
            <person name="Porcel B.M."/>
            <person name="Poulsen N."/>
            <person name="Robison M."/>
            <person name="Rychlewski L."/>
            <person name="Rynearson T.A."/>
            <person name="Schmutz J."/>
            <person name="Shapiro H."/>
            <person name="Siaut M."/>
            <person name="Stanley M."/>
            <person name="Sussman M.R."/>
            <person name="Taylor A.R."/>
            <person name="Vardi A."/>
            <person name="von Dassow P."/>
            <person name="Vyverman W."/>
            <person name="Willis A."/>
            <person name="Wyrwicz L.S."/>
            <person name="Rokhsar D.S."/>
            <person name="Weissenbach J."/>
            <person name="Armbrust E.V."/>
            <person name="Green B.R."/>
            <person name="Van de Peer Y."/>
            <person name="Grigoriev I.V."/>
        </authorList>
    </citation>
    <scope>NUCLEOTIDE SEQUENCE [LARGE SCALE GENOMIC DNA]</scope>
    <source>
        <strain evidence="2 3">CCAP 1055/1</strain>
    </source>
</reference>